<dbReference type="InterPro" id="IPR038717">
    <property type="entry name" value="Tc1-like_DDE_dom"/>
</dbReference>
<dbReference type="STRING" id="558155.SAMN04487911_1361"/>
<dbReference type="Pfam" id="PF13358">
    <property type="entry name" value="DDE_3"/>
    <property type="match status" value="1"/>
</dbReference>
<organism evidence="2 3">
    <name type="scientific">Arenibacter nanhaiticus</name>
    <dbReference type="NCBI Taxonomy" id="558155"/>
    <lineage>
        <taxon>Bacteria</taxon>
        <taxon>Pseudomonadati</taxon>
        <taxon>Bacteroidota</taxon>
        <taxon>Flavobacteriia</taxon>
        <taxon>Flavobacteriales</taxon>
        <taxon>Flavobacteriaceae</taxon>
        <taxon>Arenibacter</taxon>
    </lineage>
</organism>
<keyword evidence="2" id="KW-0540">Nuclease</keyword>
<feature type="domain" description="Tc1-like transposase DDE" evidence="1">
    <location>
        <begin position="1"/>
        <end position="100"/>
    </location>
</feature>
<dbReference type="GO" id="GO:0003676">
    <property type="term" value="F:nucleic acid binding"/>
    <property type="evidence" value="ECO:0007669"/>
    <property type="project" value="InterPro"/>
</dbReference>
<dbReference type="AlphaFoldDB" id="A0A1M6M108"/>
<name>A0A1M6M108_9FLAO</name>
<keyword evidence="2" id="KW-0255">Endonuclease</keyword>
<evidence type="ECO:0000313" key="2">
    <source>
        <dbReference type="EMBL" id="SHJ77135.1"/>
    </source>
</evidence>
<dbReference type="RefSeq" id="WP_245795581.1">
    <property type="nucleotide sequence ID" value="NZ_FQYX01000036.1"/>
</dbReference>
<sequence>MYGSYSPIDGSHFTWEVEGVDTLIFEANLKEFSLYKPEELKIVVIDNTGFHSTKNIDIPDNIKLIRIPPYTPELNLCEKVWHYLKERFKNKTFGNLKELKGVAKSYC</sequence>
<evidence type="ECO:0000313" key="3">
    <source>
        <dbReference type="Proteomes" id="UP000184231"/>
    </source>
</evidence>
<reference evidence="2 3" key="1">
    <citation type="submission" date="2016-11" db="EMBL/GenBank/DDBJ databases">
        <authorList>
            <person name="Jaros S."/>
            <person name="Januszkiewicz K."/>
            <person name="Wedrychowicz H."/>
        </authorList>
    </citation>
    <scope>NUCLEOTIDE SEQUENCE [LARGE SCALE GENOMIC DNA]</scope>
    <source>
        <strain evidence="2 3">CGMCC 1.8863</strain>
    </source>
</reference>
<dbReference type="EMBL" id="FQYX01000036">
    <property type="protein sequence ID" value="SHJ77135.1"/>
    <property type="molecule type" value="Genomic_DNA"/>
</dbReference>
<proteinExistence type="predicted"/>
<dbReference type="InterPro" id="IPR036397">
    <property type="entry name" value="RNaseH_sf"/>
</dbReference>
<protein>
    <submittedName>
        <fullName evidence="2">DDE superfamily endonuclease</fullName>
    </submittedName>
</protein>
<gene>
    <name evidence="2" type="ORF">SAMN04487911_1361</name>
</gene>
<keyword evidence="3" id="KW-1185">Reference proteome</keyword>
<evidence type="ECO:0000259" key="1">
    <source>
        <dbReference type="Pfam" id="PF13358"/>
    </source>
</evidence>
<dbReference type="Gene3D" id="3.30.420.10">
    <property type="entry name" value="Ribonuclease H-like superfamily/Ribonuclease H"/>
    <property type="match status" value="1"/>
</dbReference>
<keyword evidence="2" id="KW-0378">Hydrolase</keyword>
<accession>A0A1M6M108</accession>
<dbReference type="Proteomes" id="UP000184231">
    <property type="component" value="Unassembled WGS sequence"/>
</dbReference>
<dbReference type="GO" id="GO:0004519">
    <property type="term" value="F:endonuclease activity"/>
    <property type="evidence" value="ECO:0007669"/>
    <property type="project" value="UniProtKB-KW"/>
</dbReference>